<dbReference type="RefSeq" id="WP_008711067.1">
    <property type="nucleotide sequence ID" value="NZ_CABKQM010000006.1"/>
</dbReference>
<dbReference type="Gene3D" id="3.40.140.10">
    <property type="entry name" value="Cytidine Deaminase, domain 2"/>
    <property type="match status" value="1"/>
</dbReference>
<dbReference type="InterPro" id="IPR016193">
    <property type="entry name" value="Cytidine_deaminase-like"/>
</dbReference>
<dbReference type="GO" id="GO:0006777">
    <property type="term" value="P:Mo-molybdopterin cofactor biosynthetic process"/>
    <property type="evidence" value="ECO:0007669"/>
    <property type="project" value="UniProtKB-KW"/>
</dbReference>
<dbReference type="InterPro" id="IPR003786">
    <property type="entry name" value="FdhD"/>
</dbReference>
<organism evidence="3 4">
    <name type="scientific">Cloacibacillus evryensis</name>
    <dbReference type="NCBI Taxonomy" id="508460"/>
    <lineage>
        <taxon>Bacteria</taxon>
        <taxon>Thermotogati</taxon>
        <taxon>Synergistota</taxon>
        <taxon>Synergistia</taxon>
        <taxon>Synergistales</taxon>
        <taxon>Synergistaceae</taxon>
        <taxon>Cloacibacillus</taxon>
    </lineage>
</organism>
<reference evidence="3 4" key="1">
    <citation type="submission" date="2022-06" db="EMBL/GenBank/DDBJ databases">
        <title>Isolation of gut microbiota from human fecal samples.</title>
        <authorList>
            <person name="Pamer E.G."/>
            <person name="Barat B."/>
            <person name="Waligurski E."/>
            <person name="Medina S."/>
            <person name="Paddock L."/>
            <person name="Mostad J."/>
        </authorList>
    </citation>
    <scope>NUCLEOTIDE SEQUENCE [LARGE SCALE GENOMIC DNA]</scope>
    <source>
        <strain evidence="3 4">DFI.9.90</strain>
    </source>
</reference>
<keyword evidence="2" id="KW-0501">Molybdenum cofactor biosynthesis</keyword>
<sequence>MESAVRQIKIIRVGPDGTGTAADDELISEKTVSLYVDGRYDHAAVITGGGEKLWAAGNLKCRGLISSADDIEDISVNDNIIGVRLKRRRVPLKPAPLSVEWQVGPELVRQKIAELAQAKLYLRTGCLHVALLSSNRGETLFSAEDVGRRNAVDKAAGWLLYEGADPAASLLFISGRMPGDMVLKAANAGIPFIASVSAPTTDGVAAARAANITMIGFARGGGFNIYSADGRVELAEKEL</sequence>
<dbReference type="EMBL" id="JANFYT010000015">
    <property type="protein sequence ID" value="MCQ4814463.1"/>
    <property type="molecule type" value="Genomic_DNA"/>
</dbReference>
<accession>A0AAW5K6W2</accession>
<dbReference type="SUPFAM" id="SSF53927">
    <property type="entry name" value="Cytidine deaminase-like"/>
    <property type="match status" value="1"/>
</dbReference>
<keyword evidence="1" id="KW-0963">Cytoplasm</keyword>
<dbReference type="GO" id="GO:0016783">
    <property type="term" value="F:sulfurtransferase activity"/>
    <property type="evidence" value="ECO:0007669"/>
    <property type="project" value="InterPro"/>
</dbReference>
<evidence type="ECO:0000313" key="3">
    <source>
        <dbReference type="EMBL" id="MCQ4814463.1"/>
    </source>
</evidence>
<dbReference type="PIRSF" id="PIRSF015626">
    <property type="entry name" value="FdhD"/>
    <property type="match status" value="1"/>
</dbReference>
<dbReference type="Proteomes" id="UP001205919">
    <property type="component" value="Unassembled WGS sequence"/>
</dbReference>
<dbReference type="PANTHER" id="PTHR30592:SF1">
    <property type="entry name" value="SULFUR CARRIER PROTEIN FDHD"/>
    <property type="match status" value="1"/>
</dbReference>
<dbReference type="PANTHER" id="PTHR30592">
    <property type="entry name" value="FORMATE DEHYDROGENASE"/>
    <property type="match status" value="1"/>
</dbReference>
<protein>
    <submittedName>
        <fullName evidence="3">Formate dehydrogenase accessory sulfurtransferase FdhD</fullName>
    </submittedName>
</protein>
<evidence type="ECO:0000313" key="4">
    <source>
        <dbReference type="Proteomes" id="UP001205919"/>
    </source>
</evidence>
<proteinExistence type="predicted"/>
<evidence type="ECO:0000256" key="1">
    <source>
        <dbReference type="ARBA" id="ARBA00022490"/>
    </source>
</evidence>
<dbReference type="AlphaFoldDB" id="A0AAW5K6W2"/>
<comment type="caution">
    <text evidence="3">The sequence shown here is derived from an EMBL/GenBank/DDBJ whole genome shotgun (WGS) entry which is preliminary data.</text>
</comment>
<dbReference type="Pfam" id="PF02634">
    <property type="entry name" value="FdhD-NarQ"/>
    <property type="match status" value="1"/>
</dbReference>
<gene>
    <name evidence="3" type="ORF">NE630_08495</name>
</gene>
<keyword evidence="4" id="KW-1185">Reference proteome</keyword>
<evidence type="ECO:0000256" key="2">
    <source>
        <dbReference type="ARBA" id="ARBA00023150"/>
    </source>
</evidence>
<name>A0AAW5K6W2_9BACT</name>